<evidence type="ECO:0000313" key="3">
    <source>
        <dbReference type="Proteomes" id="UP000192266"/>
    </source>
</evidence>
<dbReference type="Proteomes" id="UP000192266">
    <property type="component" value="Unassembled WGS sequence"/>
</dbReference>
<dbReference type="RefSeq" id="WP_084443801.1">
    <property type="nucleotide sequence ID" value="NZ_FWWW01000042.1"/>
</dbReference>
<keyword evidence="3" id="KW-1185">Reference proteome</keyword>
<gene>
    <name evidence="2" type="ORF">SAMN00120144_3166</name>
</gene>
<keyword evidence="1" id="KW-0472">Membrane</keyword>
<evidence type="ECO:0000256" key="1">
    <source>
        <dbReference type="SAM" id="Phobius"/>
    </source>
</evidence>
<keyword evidence="1" id="KW-1133">Transmembrane helix</keyword>
<name>A0A1W1UV87_9BACT</name>
<sequence length="68" mass="7824">MCHYLHLNDWFEPVLFFLPAVYFYLALRNNFGQPWPKTLAKVLLMIVTYGLVLGISMVASALVSVFML</sequence>
<organism evidence="2 3">
    <name type="scientific">Hymenobacter roseosalivarius DSM 11622</name>
    <dbReference type="NCBI Taxonomy" id="645990"/>
    <lineage>
        <taxon>Bacteria</taxon>
        <taxon>Pseudomonadati</taxon>
        <taxon>Bacteroidota</taxon>
        <taxon>Cytophagia</taxon>
        <taxon>Cytophagales</taxon>
        <taxon>Hymenobacteraceae</taxon>
        <taxon>Hymenobacter</taxon>
    </lineage>
</organism>
<feature type="transmembrane region" description="Helical" evidence="1">
    <location>
        <begin position="43"/>
        <end position="67"/>
    </location>
</feature>
<dbReference type="EMBL" id="FWWW01000042">
    <property type="protein sequence ID" value="SMB85078.1"/>
    <property type="molecule type" value="Genomic_DNA"/>
</dbReference>
<evidence type="ECO:0000313" key="2">
    <source>
        <dbReference type="EMBL" id="SMB85078.1"/>
    </source>
</evidence>
<accession>A0A1W1UV87</accession>
<keyword evidence="1" id="KW-0812">Transmembrane</keyword>
<proteinExistence type="predicted"/>
<dbReference type="AlphaFoldDB" id="A0A1W1UV87"/>
<dbReference type="STRING" id="645990.SAMN00120144_3166"/>
<reference evidence="2 3" key="1">
    <citation type="submission" date="2017-04" db="EMBL/GenBank/DDBJ databases">
        <authorList>
            <person name="Afonso C.L."/>
            <person name="Miller P.J."/>
            <person name="Scott M.A."/>
            <person name="Spackman E."/>
            <person name="Goraichik I."/>
            <person name="Dimitrov K.M."/>
            <person name="Suarez D.L."/>
            <person name="Swayne D.E."/>
        </authorList>
    </citation>
    <scope>NUCLEOTIDE SEQUENCE [LARGE SCALE GENOMIC DNA]</scope>
    <source>
        <strain evidence="2 3">DSM 11622</strain>
    </source>
</reference>
<feature type="transmembrane region" description="Helical" evidence="1">
    <location>
        <begin position="14"/>
        <end position="31"/>
    </location>
</feature>
<protein>
    <submittedName>
        <fullName evidence="2">Uncharacterized protein</fullName>
    </submittedName>
</protein>